<gene>
    <name evidence="1" type="ORF">METZ01_LOCUS426246</name>
</gene>
<sequence length="55" mass="6285">RTQDIPLLAIMFPQMEQSPVSSAARPACRPRKCCRAGNRLRDEELSPSIQPRHRL</sequence>
<protein>
    <submittedName>
        <fullName evidence="1">Uncharacterized protein</fullName>
    </submittedName>
</protein>
<feature type="non-terminal residue" evidence="1">
    <location>
        <position position="55"/>
    </location>
</feature>
<accession>A0A382XQK6</accession>
<evidence type="ECO:0000313" key="1">
    <source>
        <dbReference type="EMBL" id="SVD73392.1"/>
    </source>
</evidence>
<proteinExistence type="predicted"/>
<name>A0A382XQK6_9ZZZZ</name>
<organism evidence="1">
    <name type="scientific">marine metagenome</name>
    <dbReference type="NCBI Taxonomy" id="408172"/>
    <lineage>
        <taxon>unclassified sequences</taxon>
        <taxon>metagenomes</taxon>
        <taxon>ecological metagenomes</taxon>
    </lineage>
</organism>
<dbReference type="AlphaFoldDB" id="A0A382XQK6"/>
<dbReference type="EMBL" id="UINC01169714">
    <property type="protein sequence ID" value="SVD73392.1"/>
    <property type="molecule type" value="Genomic_DNA"/>
</dbReference>
<feature type="non-terminal residue" evidence="1">
    <location>
        <position position="1"/>
    </location>
</feature>
<reference evidence="1" key="1">
    <citation type="submission" date="2018-05" db="EMBL/GenBank/DDBJ databases">
        <authorList>
            <person name="Lanie J.A."/>
            <person name="Ng W.-L."/>
            <person name="Kazmierczak K.M."/>
            <person name="Andrzejewski T.M."/>
            <person name="Davidsen T.M."/>
            <person name="Wayne K.J."/>
            <person name="Tettelin H."/>
            <person name="Glass J.I."/>
            <person name="Rusch D."/>
            <person name="Podicherti R."/>
            <person name="Tsui H.-C.T."/>
            <person name="Winkler M.E."/>
        </authorList>
    </citation>
    <scope>NUCLEOTIDE SEQUENCE</scope>
</reference>